<gene>
    <name evidence="1" type="ORF">C8J48_1586</name>
</gene>
<dbReference type="RefSeq" id="WP_107725725.1">
    <property type="nucleotide sequence ID" value="NZ_PZZP01000001.1"/>
</dbReference>
<name>A0A2T4ZAU6_9BACL</name>
<reference evidence="1 2" key="1">
    <citation type="submission" date="2018-04" db="EMBL/GenBank/DDBJ databases">
        <title>Genomic Encyclopedia of Archaeal and Bacterial Type Strains, Phase II (KMG-II): from individual species to whole genera.</title>
        <authorList>
            <person name="Goeker M."/>
        </authorList>
    </citation>
    <scope>NUCLEOTIDE SEQUENCE [LARGE SCALE GENOMIC DNA]</scope>
    <source>
        <strain evidence="1 2">DSM 45169</strain>
    </source>
</reference>
<evidence type="ECO:0000313" key="1">
    <source>
        <dbReference type="EMBL" id="PTM58987.1"/>
    </source>
</evidence>
<dbReference type="EMBL" id="PZZP01000001">
    <property type="protein sequence ID" value="PTM58987.1"/>
    <property type="molecule type" value="Genomic_DNA"/>
</dbReference>
<dbReference type="AlphaFoldDB" id="A0A2T4ZAU6"/>
<dbReference type="OrthoDB" id="2991134at2"/>
<accession>A0A2T4ZAU6</accession>
<evidence type="ECO:0008006" key="3">
    <source>
        <dbReference type="Google" id="ProtNLM"/>
    </source>
</evidence>
<evidence type="ECO:0000313" key="2">
    <source>
        <dbReference type="Proteomes" id="UP000241639"/>
    </source>
</evidence>
<dbReference type="Proteomes" id="UP000241639">
    <property type="component" value="Unassembled WGS sequence"/>
</dbReference>
<comment type="caution">
    <text evidence="1">The sequence shown here is derived from an EMBL/GenBank/DDBJ whole genome shotgun (WGS) entry which is preliminary data.</text>
</comment>
<organism evidence="1 2">
    <name type="scientific">Desmospora activa DSM 45169</name>
    <dbReference type="NCBI Taxonomy" id="1121389"/>
    <lineage>
        <taxon>Bacteria</taxon>
        <taxon>Bacillati</taxon>
        <taxon>Bacillota</taxon>
        <taxon>Bacilli</taxon>
        <taxon>Bacillales</taxon>
        <taxon>Thermoactinomycetaceae</taxon>
        <taxon>Desmospora</taxon>
    </lineage>
</organism>
<protein>
    <recommendedName>
        <fullName evidence="3">WYL domain-containing protein</fullName>
    </recommendedName>
</protein>
<sequence>MIDETLRQAIRQEVPVQMIYLDQKGCITQRWVRVQSISRADILVYCLHKRAYRRFKRERVLAAALEDWSFSRCGMTGSTGMIGVD</sequence>
<proteinExistence type="predicted"/>
<keyword evidence="2" id="KW-1185">Reference proteome</keyword>